<dbReference type="PANTHER" id="PTHR36180:SF2">
    <property type="entry name" value="BRO FAMILY PROTEIN"/>
    <property type="match status" value="1"/>
</dbReference>
<dbReference type="AlphaFoldDB" id="A0A3F3A344"/>
<evidence type="ECO:0000259" key="1">
    <source>
        <dbReference type="PROSITE" id="PS51750"/>
    </source>
</evidence>
<dbReference type="SMART" id="SM01040">
    <property type="entry name" value="Bro-N"/>
    <property type="match status" value="1"/>
</dbReference>
<reference evidence="2 3" key="1">
    <citation type="journal article" date="2007" name="PLoS ONE">
        <title>Analysis of the neurotoxin complex genes in Clostridium botulinum A1-A4 and B1 strains: BoNT/A3, /Ba4 and /B1 clusters are located within plasmids.</title>
        <authorList>
            <person name="Smith T.J."/>
            <person name="Hill K.K."/>
            <person name="Foley B.T."/>
            <person name="Detter J.C."/>
            <person name="Munk A.C."/>
            <person name="Bruce D.C."/>
            <person name="Doggett N.A."/>
            <person name="Smith L.A."/>
            <person name="Marks J.D."/>
            <person name="Xie G."/>
            <person name="Brettin T.S."/>
        </authorList>
    </citation>
    <scope>NUCLEOTIDE SEQUENCE [LARGE SCALE GENOMIC DNA]</scope>
    <source>
        <strain evidence="3">657 / Type Ba4</strain>
    </source>
</reference>
<organism evidence="2 3">
    <name type="scientific">Clostridium botulinum (strain 657 / Type Ba4)</name>
    <dbReference type="NCBI Taxonomy" id="515621"/>
    <lineage>
        <taxon>Bacteria</taxon>
        <taxon>Bacillati</taxon>
        <taxon>Bacillota</taxon>
        <taxon>Clostridia</taxon>
        <taxon>Eubacteriales</taxon>
        <taxon>Clostridiaceae</taxon>
        <taxon>Clostridium</taxon>
    </lineage>
</organism>
<feature type="domain" description="Bro-N" evidence="1">
    <location>
        <begin position="1"/>
        <end position="107"/>
    </location>
</feature>
<evidence type="ECO:0000313" key="2">
    <source>
        <dbReference type="EMBL" id="ACQ52645.1"/>
    </source>
</evidence>
<dbReference type="KEGG" id="cbi:CLJ_B1769"/>
<dbReference type="InterPro" id="IPR005039">
    <property type="entry name" value="Ant_C"/>
</dbReference>
<dbReference type="Proteomes" id="UP000002333">
    <property type="component" value="Chromosome"/>
</dbReference>
<sequence>MNNLQIFNNQEFGLVRTIQKENAIWFVGKDVAKCLGYERPTKAIQDRVDNEDKDEVPIQDSIGRNQNTPIINESGLYSLVLSSKLSTAKKFKRWVTSEVLPQIRQTGGYIPQNENETEEDILAKAILIAQKTIEKKNRIIEEQKPLVSFANKVATSQNSLLVREVAKLASKEGINIGEKRLWNKLREWGLIFKNTTEPKQYGIDRGYFEVVEGTRENKTGTFIYKTTRVTGKGQVYIISRLEKELA</sequence>
<evidence type="ECO:0000313" key="3">
    <source>
        <dbReference type="Proteomes" id="UP000002333"/>
    </source>
</evidence>
<dbReference type="PROSITE" id="PS51750">
    <property type="entry name" value="BRO_N"/>
    <property type="match status" value="1"/>
</dbReference>
<dbReference type="Pfam" id="PF03374">
    <property type="entry name" value="ANT"/>
    <property type="match status" value="1"/>
</dbReference>
<dbReference type="EMBL" id="CP001083">
    <property type="protein sequence ID" value="ACQ52645.1"/>
    <property type="molecule type" value="Genomic_DNA"/>
</dbReference>
<proteinExistence type="predicted"/>
<dbReference type="Pfam" id="PF02498">
    <property type="entry name" value="Bro-N"/>
    <property type="match status" value="1"/>
</dbReference>
<dbReference type="InterPro" id="IPR003497">
    <property type="entry name" value="BRO_N_domain"/>
</dbReference>
<dbReference type="RefSeq" id="WP_012720713.1">
    <property type="nucleotide sequence ID" value="NC_012658.1"/>
</dbReference>
<reference evidence="3" key="2">
    <citation type="submission" date="2008-05" db="EMBL/GenBank/DDBJ databases">
        <title>Genome sequence of Clostridium botulinum Ba4 strain 657.</title>
        <authorList>
            <person name="Shrivastava S."/>
            <person name="Brown J.L."/>
            <person name="Bruce D."/>
            <person name="Detter C."/>
            <person name="Munk C."/>
            <person name="Smith L.A."/>
            <person name="Smith T.J."/>
            <person name="Sutton G."/>
            <person name="Brettin T.S."/>
        </authorList>
    </citation>
    <scope>NUCLEOTIDE SEQUENCE [LARGE SCALE GENOMIC DNA]</scope>
    <source>
        <strain evidence="3">657 / Type Ba4</strain>
    </source>
</reference>
<name>A0A3F3A344_CLOB6</name>
<gene>
    <name evidence="2" type="ordered locus">CLJ_B1769</name>
</gene>
<dbReference type="PANTHER" id="PTHR36180">
    <property type="entry name" value="DNA-BINDING PROTEIN-RELATED-RELATED"/>
    <property type="match status" value="1"/>
</dbReference>
<protein>
    <submittedName>
        <fullName evidence="2">Antirepressor, phage associated</fullName>
    </submittedName>
</protein>
<dbReference type="GO" id="GO:0003677">
    <property type="term" value="F:DNA binding"/>
    <property type="evidence" value="ECO:0007669"/>
    <property type="project" value="InterPro"/>
</dbReference>
<accession>A0A3F3A344</accession>